<organism evidence="1 2">
    <name type="scientific">Scleroderma citrinum Foug A</name>
    <dbReference type="NCBI Taxonomy" id="1036808"/>
    <lineage>
        <taxon>Eukaryota</taxon>
        <taxon>Fungi</taxon>
        <taxon>Dikarya</taxon>
        <taxon>Basidiomycota</taxon>
        <taxon>Agaricomycotina</taxon>
        <taxon>Agaricomycetes</taxon>
        <taxon>Agaricomycetidae</taxon>
        <taxon>Boletales</taxon>
        <taxon>Sclerodermatineae</taxon>
        <taxon>Sclerodermataceae</taxon>
        <taxon>Scleroderma</taxon>
    </lineage>
</organism>
<name>A0A0C3D4T4_9AGAM</name>
<gene>
    <name evidence="1" type="ORF">SCLCIDRAFT_133823</name>
</gene>
<dbReference type="HOGENOM" id="CLU_158796_1_0_1"/>
<reference evidence="2" key="2">
    <citation type="submission" date="2015-01" db="EMBL/GenBank/DDBJ databases">
        <title>Evolutionary Origins and Diversification of the Mycorrhizal Mutualists.</title>
        <authorList>
            <consortium name="DOE Joint Genome Institute"/>
            <consortium name="Mycorrhizal Genomics Consortium"/>
            <person name="Kohler A."/>
            <person name="Kuo A."/>
            <person name="Nagy L.G."/>
            <person name="Floudas D."/>
            <person name="Copeland A."/>
            <person name="Barry K.W."/>
            <person name="Cichocki N."/>
            <person name="Veneault-Fourrey C."/>
            <person name="LaButti K."/>
            <person name="Lindquist E.A."/>
            <person name="Lipzen A."/>
            <person name="Lundell T."/>
            <person name="Morin E."/>
            <person name="Murat C."/>
            <person name="Riley R."/>
            <person name="Ohm R."/>
            <person name="Sun H."/>
            <person name="Tunlid A."/>
            <person name="Henrissat B."/>
            <person name="Grigoriev I.V."/>
            <person name="Hibbett D.S."/>
            <person name="Martin F."/>
        </authorList>
    </citation>
    <scope>NUCLEOTIDE SEQUENCE [LARGE SCALE GENOMIC DNA]</scope>
    <source>
        <strain evidence="2">Foug A</strain>
    </source>
</reference>
<accession>A0A0C3D4T4</accession>
<dbReference type="AlphaFoldDB" id="A0A0C3D4T4"/>
<protein>
    <submittedName>
        <fullName evidence="1">Uncharacterized protein</fullName>
    </submittedName>
</protein>
<dbReference type="Proteomes" id="UP000053989">
    <property type="component" value="Unassembled WGS sequence"/>
</dbReference>
<feature type="non-terminal residue" evidence="1">
    <location>
        <position position="1"/>
    </location>
</feature>
<evidence type="ECO:0000313" key="2">
    <source>
        <dbReference type="Proteomes" id="UP000053989"/>
    </source>
</evidence>
<keyword evidence="2" id="KW-1185">Reference proteome</keyword>
<dbReference type="InParanoid" id="A0A0C3D4T4"/>
<reference evidence="1 2" key="1">
    <citation type="submission" date="2014-04" db="EMBL/GenBank/DDBJ databases">
        <authorList>
            <consortium name="DOE Joint Genome Institute"/>
            <person name="Kuo A."/>
            <person name="Kohler A."/>
            <person name="Nagy L.G."/>
            <person name="Floudas D."/>
            <person name="Copeland A."/>
            <person name="Barry K.W."/>
            <person name="Cichocki N."/>
            <person name="Veneault-Fourrey C."/>
            <person name="LaButti K."/>
            <person name="Lindquist E.A."/>
            <person name="Lipzen A."/>
            <person name="Lundell T."/>
            <person name="Morin E."/>
            <person name="Murat C."/>
            <person name="Sun H."/>
            <person name="Tunlid A."/>
            <person name="Henrissat B."/>
            <person name="Grigoriev I.V."/>
            <person name="Hibbett D.S."/>
            <person name="Martin F."/>
            <person name="Nordberg H.P."/>
            <person name="Cantor M.N."/>
            <person name="Hua S.X."/>
        </authorList>
    </citation>
    <scope>NUCLEOTIDE SEQUENCE [LARGE SCALE GENOMIC DNA]</scope>
    <source>
        <strain evidence="1 2">Foug A</strain>
    </source>
</reference>
<evidence type="ECO:0000313" key="1">
    <source>
        <dbReference type="EMBL" id="KIM55810.1"/>
    </source>
</evidence>
<proteinExistence type="predicted"/>
<dbReference type="OrthoDB" id="2692742at2759"/>
<sequence length="90" mass="10251">STIPTPDNMLEAHLLLETAISDCKVRHIQKSLTDQVVHRNELRLQYSRLQVEKVLSNLTAVELHIGQVCMIVRHSGFSLDCREPHTTCMT</sequence>
<dbReference type="EMBL" id="KN822127">
    <property type="protein sequence ID" value="KIM55810.1"/>
    <property type="molecule type" value="Genomic_DNA"/>
</dbReference>